<dbReference type="PANTHER" id="PTHR43133:SF63">
    <property type="entry name" value="RNA POLYMERASE SIGMA FACTOR FECI-RELATED"/>
    <property type="match status" value="1"/>
</dbReference>
<evidence type="ECO:0000313" key="7">
    <source>
        <dbReference type="EMBL" id="EXL01461.1"/>
    </source>
</evidence>
<dbReference type="InterPro" id="IPR014284">
    <property type="entry name" value="RNA_pol_sigma-70_dom"/>
</dbReference>
<evidence type="ECO:0000256" key="2">
    <source>
        <dbReference type="ARBA" id="ARBA00023015"/>
    </source>
</evidence>
<dbReference type="SUPFAM" id="SSF88946">
    <property type="entry name" value="Sigma2 domain of RNA polymerase sigma factors"/>
    <property type="match status" value="1"/>
</dbReference>
<dbReference type="Gene3D" id="1.10.1740.10">
    <property type="match status" value="1"/>
</dbReference>
<dbReference type="GO" id="GO:0006352">
    <property type="term" value="P:DNA-templated transcription initiation"/>
    <property type="evidence" value="ECO:0007669"/>
    <property type="project" value="InterPro"/>
</dbReference>
<comment type="caution">
    <text evidence="7">The sequence shown here is derived from an EMBL/GenBank/DDBJ whole genome shotgun (WGS) entry which is preliminary data.</text>
</comment>
<dbReference type="Gene3D" id="1.10.10.10">
    <property type="entry name" value="Winged helix-like DNA-binding domain superfamily/Winged helix DNA-binding domain"/>
    <property type="match status" value="1"/>
</dbReference>
<dbReference type="Proteomes" id="UP000019849">
    <property type="component" value="Unassembled WGS sequence"/>
</dbReference>
<dbReference type="InterPro" id="IPR007627">
    <property type="entry name" value="RNA_pol_sigma70_r2"/>
</dbReference>
<evidence type="ECO:0000259" key="5">
    <source>
        <dbReference type="Pfam" id="PF04542"/>
    </source>
</evidence>
<dbReference type="PANTHER" id="PTHR43133">
    <property type="entry name" value="RNA POLYMERASE ECF-TYPE SIGMA FACTO"/>
    <property type="match status" value="1"/>
</dbReference>
<dbReference type="AlphaFoldDB" id="A0A011U5U3"/>
<evidence type="ECO:0000259" key="6">
    <source>
        <dbReference type="Pfam" id="PF08281"/>
    </source>
</evidence>
<reference evidence="7 8" key="1">
    <citation type="submission" date="2014-02" db="EMBL/GenBank/DDBJ databases">
        <title>Aquamicrobium defluvii Genome sequencing.</title>
        <authorList>
            <person name="Wang X."/>
        </authorList>
    </citation>
    <scope>NUCLEOTIDE SEQUENCE [LARGE SCALE GENOMIC DNA]</scope>
    <source>
        <strain evidence="7 8">W13Z1</strain>
    </source>
</reference>
<feature type="domain" description="RNA polymerase sigma factor 70 region 4 type 2" evidence="6">
    <location>
        <begin position="109"/>
        <end position="152"/>
    </location>
</feature>
<gene>
    <name evidence="7" type="ORF">BG36_19135</name>
</gene>
<dbReference type="InterPro" id="IPR013249">
    <property type="entry name" value="RNA_pol_sigma70_r4_t2"/>
</dbReference>
<dbReference type="NCBIfam" id="TIGR02937">
    <property type="entry name" value="sigma70-ECF"/>
    <property type="match status" value="1"/>
</dbReference>
<dbReference type="EMBL" id="JENY01000043">
    <property type="protein sequence ID" value="EXL01461.1"/>
    <property type="molecule type" value="Genomic_DNA"/>
</dbReference>
<evidence type="ECO:0000256" key="3">
    <source>
        <dbReference type="ARBA" id="ARBA00023082"/>
    </source>
</evidence>
<comment type="similarity">
    <text evidence="1">Belongs to the sigma-70 factor family. ECF subfamily.</text>
</comment>
<evidence type="ECO:0000256" key="1">
    <source>
        <dbReference type="ARBA" id="ARBA00010641"/>
    </source>
</evidence>
<keyword evidence="2" id="KW-0805">Transcription regulation</keyword>
<dbReference type="InterPro" id="IPR013324">
    <property type="entry name" value="RNA_pol_sigma_r3/r4-like"/>
</dbReference>
<dbReference type="SUPFAM" id="SSF88659">
    <property type="entry name" value="Sigma3 and sigma4 domains of RNA polymerase sigma factors"/>
    <property type="match status" value="1"/>
</dbReference>
<keyword evidence="4" id="KW-0804">Transcription</keyword>
<proteinExistence type="inferred from homology"/>
<dbReference type="GO" id="GO:0003677">
    <property type="term" value="F:DNA binding"/>
    <property type="evidence" value="ECO:0007669"/>
    <property type="project" value="InterPro"/>
</dbReference>
<sequence>MTTTLADIFLSNRKSIMWSVLRIVRDPQTAEDVAQETYVRARRAIERGPIDHIEAFLFQTARNIAIDLCRRREMLGQVERDDVPEEDVLNVASPLPSQEASLIGSERLRLLDEAIRKLPERARTVWYLNRVEKWSYPRIAKHLGVSPNTVFNDFKLAHGHCVAAMARIDRS</sequence>
<dbReference type="PATRIC" id="fig|69279.3.peg.4678"/>
<dbReference type="HOGENOM" id="CLU_047691_12_3_5"/>
<dbReference type="eggNOG" id="COG1595">
    <property type="taxonomic scope" value="Bacteria"/>
</dbReference>
<evidence type="ECO:0000256" key="4">
    <source>
        <dbReference type="ARBA" id="ARBA00023163"/>
    </source>
</evidence>
<keyword evidence="3" id="KW-0731">Sigma factor</keyword>
<dbReference type="InterPro" id="IPR039425">
    <property type="entry name" value="RNA_pol_sigma-70-like"/>
</dbReference>
<accession>A0A011U5U3</accession>
<evidence type="ECO:0000313" key="8">
    <source>
        <dbReference type="Proteomes" id="UP000019849"/>
    </source>
</evidence>
<dbReference type="STRING" id="69279.BG36_19135"/>
<feature type="domain" description="RNA polymerase sigma-70 region 2" evidence="5">
    <location>
        <begin position="11"/>
        <end position="72"/>
    </location>
</feature>
<organism evidence="7 8">
    <name type="scientific">Aquamicrobium defluvii</name>
    <dbReference type="NCBI Taxonomy" id="69279"/>
    <lineage>
        <taxon>Bacteria</taxon>
        <taxon>Pseudomonadati</taxon>
        <taxon>Pseudomonadota</taxon>
        <taxon>Alphaproteobacteria</taxon>
        <taxon>Hyphomicrobiales</taxon>
        <taxon>Phyllobacteriaceae</taxon>
        <taxon>Aquamicrobium</taxon>
    </lineage>
</organism>
<dbReference type="GO" id="GO:0016987">
    <property type="term" value="F:sigma factor activity"/>
    <property type="evidence" value="ECO:0007669"/>
    <property type="project" value="UniProtKB-KW"/>
</dbReference>
<dbReference type="Pfam" id="PF04542">
    <property type="entry name" value="Sigma70_r2"/>
    <property type="match status" value="1"/>
</dbReference>
<dbReference type="InterPro" id="IPR036388">
    <property type="entry name" value="WH-like_DNA-bd_sf"/>
</dbReference>
<dbReference type="Pfam" id="PF08281">
    <property type="entry name" value="Sigma70_r4_2"/>
    <property type="match status" value="1"/>
</dbReference>
<protein>
    <submittedName>
        <fullName evidence="7">RNA polymerase sigma70</fullName>
    </submittedName>
</protein>
<name>A0A011U5U3_9HYPH</name>
<dbReference type="InterPro" id="IPR013325">
    <property type="entry name" value="RNA_pol_sigma_r2"/>
</dbReference>